<keyword evidence="5" id="KW-1185">Reference proteome</keyword>
<feature type="domain" description="TIR" evidence="3">
    <location>
        <begin position="16"/>
        <end position="180"/>
    </location>
</feature>
<keyword evidence="2" id="KW-0812">Transmembrane</keyword>
<evidence type="ECO:0000256" key="2">
    <source>
        <dbReference type="SAM" id="Phobius"/>
    </source>
</evidence>
<dbReference type="PROSITE" id="PS50104">
    <property type="entry name" value="TIR"/>
    <property type="match status" value="1"/>
</dbReference>
<proteinExistence type="predicted"/>
<dbReference type="SMART" id="SM00255">
    <property type="entry name" value="TIR"/>
    <property type="match status" value="1"/>
</dbReference>
<evidence type="ECO:0000313" key="5">
    <source>
        <dbReference type="Proteomes" id="UP001281410"/>
    </source>
</evidence>
<dbReference type="AlphaFoldDB" id="A0AAE0AEA5"/>
<keyword evidence="2" id="KW-0472">Membrane</keyword>
<sequence>MASSSSSSTFSGFNPPKYDVFLSFRGEDTRNYFTSHLYAALCRSNIKSFIDGFEVRKGDEISSSLSNAIQSSSLSIIVFSRNYATSSWCLKELLGILECNKTKGLVILPVFYHVSPYGIIKQMETYDEAFAKHEKSFNKMNDNFQKWRDALIEVANLSGWDLNQYDRYVTYFFFSLFNIYICFGFVSLPLAGRAELGHLSLEPQVKPLSKSIYFRLSISLQPSPIRINQFHLVLANHLNLVPLMAMEAHGLHLNSQILTERNLKVKGPSQALATGRGGHGSK</sequence>
<evidence type="ECO:0000256" key="1">
    <source>
        <dbReference type="ARBA" id="ARBA00023027"/>
    </source>
</evidence>
<gene>
    <name evidence="4" type="ORF">Dsin_016336</name>
</gene>
<dbReference type="SUPFAM" id="SSF52200">
    <property type="entry name" value="Toll/Interleukin receptor TIR domain"/>
    <property type="match status" value="1"/>
</dbReference>
<dbReference type="PANTHER" id="PTHR32009:SF155">
    <property type="entry name" value="DISEASE RESISTANCE PROTEIN (TIR-NBS-LRR CLASS)"/>
    <property type="match status" value="1"/>
</dbReference>
<dbReference type="PANTHER" id="PTHR32009">
    <property type="entry name" value="TMV RESISTANCE PROTEIN N-LIKE"/>
    <property type="match status" value="1"/>
</dbReference>
<dbReference type="FunFam" id="3.40.50.10140:FF:000007">
    <property type="entry name" value="Disease resistance protein (TIR-NBS-LRR class)"/>
    <property type="match status" value="1"/>
</dbReference>
<comment type="caution">
    <text evidence="4">The sequence shown here is derived from an EMBL/GenBank/DDBJ whole genome shotgun (WGS) entry which is preliminary data.</text>
</comment>
<reference evidence="4" key="1">
    <citation type="journal article" date="2023" name="Plant J.">
        <title>Genome sequences and population genomics provide insights into the demographic history, inbreeding, and mutation load of two 'living fossil' tree species of Dipteronia.</title>
        <authorList>
            <person name="Feng Y."/>
            <person name="Comes H.P."/>
            <person name="Chen J."/>
            <person name="Zhu S."/>
            <person name="Lu R."/>
            <person name="Zhang X."/>
            <person name="Li P."/>
            <person name="Qiu J."/>
            <person name="Olsen K.M."/>
            <person name="Qiu Y."/>
        </authorList>
    </citation>
    <scope>NUCLEOTIDE SEQUENCE</scope>
    <source>
        <strain evidence="4">NBL</strain>
    </source>
</reference>
<accession>A0AAE0AEA5</accession>
<protein>
    <recommendedName>
        <fullName evidence="3">TIR domain-containing protein</fullName>
    </recommendedName>
</protein>
<keyword evidence="1" id="KW-0520">NAD</keyword>
<dbReference type="GO" id="GO:0007165">
    <property type="term" value="P:signal transduction"/>
    <property type="evidence" value="ECO:0007669"/>
    <property type="project" value="InterPro"/>
</dbReference>
<dbReference type="Proteomes" id="UP001281410">
    <property type="component" value="Unassembled WGS sequence"/>
</dbReference>
<dbReference type="Pfam" id="PF01582">
    <property type="entry name" value="TIR"/>
    <property type="match status" value="1"/>
</dbReference>
<dbReference type="EMBL" id="JANJYJ010000005">
    <property type="protein sequence ID" value="KAK3211630.1"/>
    <property type="molecule type" value="Genomic_DNA"/>
</dbReference>
<feature type="transmembrane region" description="Helical" evidence="2">
    <location>
        <begin position="168"/>
        <end position="191"/>
    </location>
</feature>
<dbReference type="InterPro" id="IPR035897">
    <property type="entry name" value="Toll_tir_struct_dom_sf"/>
</dbReference>
<organism evidence="4 5">
    <name type="scientific">Dipteronia sinensis</name>
    <dbReference type="NCBI Taxonomy" id="43782"/>
    <lineage>
        <taxon>Eukaryota</taxon>
        <taxon>Viridiplantae</taxon>
        <taxon>Streptophyta</taxon>
        <taxon>Embryophyta</taxon>
        <taxon>Tracheophyta</taxon>
        <taxon>Spermatophyta</taxon>
        <taxon>Magnoliopsida</taxon>
        <taxon>eudicotyledons</taxon>
        <taxon>Gunneridae</taxon>
        <taxon>Pentapetalae</taxon>
        <taxon>rosids</taxon>
        <taxon>malvids</taxon>
        <taxon>Sapindales</taxon>
        <taxon>Sapindaceae</taxon>
        <taxon>Hippocastanoideae</taxon>
        <taxon>Acereae</taxon>
        <taxon>Dipteronia</taxon>
    </lineage>
</organism>
<evidence type="ECO:0000313" key="4">
    <source>
        <dbReference type="EMBL" id="KAK3211630.1"/>
    </source>
</evidence>
<name>A0AAE0AEA5_9ROSI</name>
<dbReference type="Gene3D" id="3.40.50.10140">
    <property type="entry name" value="Toll/interleukin-1 receptor homology (TIR) domain"/>
    <property type="match status" value="1"/>
</dbReference>
<keyword evidence="2" id="KW-1133">Transmembrane helix</keyword>
<dbReference type="InterPro" id="IPR000157">
    <property type="entry name" value="TIR_dom"/>
</dbReference>
<evidence type="ECO:0000259" key="3">
    <source>
        <dbReference type="PROSITE" id="PS50104"/>
    </source>
</evidence>